<evidence type="ECO:0000313" key="7">
    <source>
        <dbReference type="EMBL" id="KAK6513183.1"/>
    </source>
</evidence>
<dbReference type="GO" id="GO:0046872">
    <property type="term" value="F:metal ion binding"/>
    <property type="evidence" value="ECO:0007669"/>
    <property type="project" value="UniProtKB-KW"/>
</dbReference>
<dbReference type="InterPro" id="IPR000907">
    <property type="entry name" value="LipOase"/>
</dbReference>
<organism evidence="7 8">
    <name type="scientific">Arthrobotrys conoides</name>
    <dbReference type="NCBI Taxonomy" id="74498"/>
    <lineage>
        <taxon>Eukaryota</taxon>
        <taxon>Fungi</taxon>
        <taxon>Dikarya</taxon>
        <taxon>Ascomycota</taxon>
        <taxon>Pezizomycotina</taxon>
        <taxon>Orbiliomycetes</taxon>
        <taxon>Orbiliales</taxon>
        <taxon>Orbiliaceae</taxon>
        <taxon>Arthrobotrys</taxon>
    </lineage>
</organism>
<dbReference type="EMBL" id="JAVHJM010000006">
    <property type="protein sequence ID" value="KAK6513183.1"/>
    <property type="molecule type" value="Genomic_DNA"/>
</dbReference>
<dbReference type="SUPFAM" id="SSF89372">
    <property type="entry name" value="Fucose-specific lectin"/>
    <property type="match status" value="1"/>
</dbReference>
<dbReference type="AlphaFoldDB" id="A0AAN8NV05"/>
<dbReference type="PROSITE" id="PS51393">
    <property type="entry name" value="LIPOXYGENASE_3"/>
    <property type="match status" value="1"/>
</dbReference>
<dbReference type="Gene3D" id="3.10.450.60">
    <property type="match status" value="1"/>
</dbReference>
<sequence length="1077" mass="120458">MEDHLSHYAAVSSADGSFVKLYLQQHTGEILEGTWHRHAQQWAFKQILDAGVAALPTPLAATMYPDDHIRLFFVDDEMVIQEFDIVKGEVSIGSFCTVNAKLPEVAGLSVVPNHSGKEEFRLYHAGPDGYLQSYGFSGGSWQRPGGIASQISLQSPISSINSNPSNWDAPCIKTFYRTRSSELKFLEWNGAADGWRADTTPFSNLLDGARFAAAYTEARGSGSNSISTPAKVMLFVVEDGQLQVCGKNGAAPWSPPLAVSIERDSTNIAAVSAREGDGANDIHVFTSEEDGLFVHRMLKNGEWEDSVINPAELLANPVPIPILIPEMRLGAGGRGDFRIGAGHTTEPKTEPAHADEIGSIAFVESLRDVGLTLGSLGDGSDKQFSHIQIPHDEDHEHIVLPKLTQATYEDSRNRLTFFYRAAIDQTSAVHKAALIDSDLPGFLSLAIMKLRYKWSNPRQDFYPPHLDQGVFGNILDIFKFGGIFNKDYLLPIVELFAKSVPWSFSEGLTGSGAPWLFDRSKPVTMAGLQSATKQLHNQGKGIYTKDTIGDDPHWFTDEKFAQQHFSGTNPTTIRAASNNWVASFVRTAKAQGLNSFEKQVMAARKNLFVQDYSYFRASIGQKGAYDLSYTSTLQDRFTDLHGLFFHERHACASVVLFELHEDGHLHPLAIVLDYKEDDIKLQGHRYEKTTSAAMQNSVVIFNKKTSPSVRHDEEHDWPWRYAKMCAQVSDWHRHEIAIHLVNTHLVEEAAIVAMKRNVEEKHVVYRLLKPHWVKTLPLNHAARLILMPAIIKPIAGLRPSDVNKFTMDAYKNFFWEDLYIPNDLKLRGFPNKEADLNNNKYRNYSYARNMVVMWDIIHTFVGKVLNDHYKNDDAVRNDTEIQAWVQEMQSDHGAQQKHFPNIQSRESLINVVTMCIHIASPQHTAVNYMQEYYQTFVPNKPPSFFKPIPKTPADLKKVNEDFVISSLPFVPPSFNLLTPLKNTVGVGNVWLLAAHLPHLLSEEVHAPLDMSSYSDQAVAIEKRAGTPASIKAAEEFRGKIKGLAKVFDAHSGKMTIKVTPKGYSVMNPEKMAVSILI</sequence>
<dbReference type="InterPro" id="IPR013819">
    <property type="entry name" value="LipOase_C"/>
</dbReference>
<reference evidence="7 8" key="1">
    <citation type="submission" date="2019-10" db="EMBL/GenBank/DDBJ databases">
        <authorList>
            <person name="Palmer J.M."/>
        </authorList>
    </citation>
    <scope>NUCLEOTIDE SEQUENCE [LARGE SCALE GENOMIC DNA]</scope>
    <source>
        <strain evidence="7 8">TWF506</strain>
    </source>
</reference>
<evidence type="ECO:0000313" key="8">
    <source>
        <dbReference type="Proteomes" id="UP001307849"/>
    </source>
</evidence>
<comment type="caution">
    <text evidence="7">The sequence shown here is derived from an EMBL/GenBank/DDBJ whole genome shotgun (WGS) entry which is preliminary data.</text>
</comment>
<dbReference type="Gene3D" id="1.20.245.10">
    <property type="entry name" value="Lipoxygenase-1, Domain 5"/>
    <property type="match status" value="1"/>
</dbReference>
<dbReference type="PANTHER" id="PTHR11771">
    <property type="entry name" value="LIPOXYGENASE"/>
    <property type="match status" value="1"/>
</dbReference>
<evidence type="ECO:0000256" key="1">
    <source>
        <dbReference type="ARBA" id="ARBA00009042"/>
    </source>
</evidence>
<comment type="similarity">
    <text evidence="1">Belongs to the fungal fucose-specific lectin family.</text>
</comment>
<name>A0AAN8NV05_9PEZI</name>
<keyword evidence="4" id="KW-0223">Dioxygenase</keyword>
<evidence type="ECO:0000259" key="6">
    <source>
        <dbReference type="PROSITE" id="PS51393"/>
    </source>
</evidence>
<dbReference type="InterPro" id="IPR036226">
    <property type="entry name" value="LipOase_C_sf"/>
</dbReference>
<keyword evidence="3" id="KW-0479">Metal-binding</keyword>
<feature type="domain" description="Lipoxygenase" evidence="6">
    <location>
        <begin position="553"/>
        <end position="1077"/>
    </location>
</feature>
<evidence type="ECO:0000256" key="5">
    <source>
        <dbReference type="ARBA" id="ARBA00023002"/>
    </source>
</evidence>
<dbReference type="Pfam" id="PF00305">
    <property type="entry name" value="Lipoxygenase"/>
    <property type="match status" value="1"/>
</dbReference>
<dbReference type="GO" id="GO:0034440">
    <property type="term" value="P:lipid oxidation"/>
    <property type="evidence" value="ECO:0007669"/>
    <property type="project" value="InterPro"/>
</dbReference>
<dbReference type="SUPFAM" id="SSF48484">
    <property type="entry name" value="Lipoxigenase"/>
    <property type="match status" value="1"/>
</dbReference>
<dbReference type="Gene3D" id="2.120.10.70">
    <property type="entry name" value="Fucose-specific lectin"/>
    <property type="match status" value="1"/>
</dbReference>
<protein>
    <recommendedName>
        <fullName evidence="2">Manganese lipoxygenase</fullName>
    </recommendedName>
</protein>
<dbReference type="InterPro" id="IPR012475">
    <property type="entry name" value="Fungal_lectin"/>
</dbReference>
<gene>
    <name evidence="7" type="ORF">TWF506_009347</name>
</gene>
<dbReference type="Proteomes" id="UP001307849">
    <property type="component" value="Unassembled WGS sequence"/>
</dbReference>
<keyword evidence="8" id="KW-1185">Reference proteome</keyword>
<evidence type="ECO:0000256" key="2">
    <source>
        <dbReference type="ARBA" id="ARBA00021175"/>
    </source>
</evidence>
<evidence type="ECO:0000256" key="4">
    <source>
        <dbReference type="ARBA" id="ARBA00022964"/>
    </source>
</evidence>
<evidence type="ECO:0000256" key="3">
    <source>
        <dbReference type="ARBA" id="ARBA00022723"/>
    </source>
</evidence>
<dbReference type="GO" id="GO:0043651">
    <property type="term" value="P:linoleic acid metabolic process"/>
    <property type="evidence" value="ECO:0007669"/>
    <property type="project" value="UniProtKB-ARBA"/>
</dbReference>
<dbReference type="GO" id="GO:0050584">
    <property type="term" value="F:linoleate 11-lipoxygenase activity"/>
    <property type="evidence" value="ECO:0007669"/>
    <property type="project" value="UniProtKB-ARBA"/>
</dbReference>
<keyword evidence="5" id="KW-0560">Oxidoreductase</keyword>
<dbReference type="Pfam" id="PF07938">
    <property type="entry name" value="Fungal_lectin"/>
    <property type="match status" value="1"/>
</dbReference>
<accession>A0AAN8NV05</accession>
<proteinExistence type="inferred from homology"/>